<gene>
    <name evidence="1" type="ORF">BAE44_0014264</name>
</gene>
<reference evidence="1 2" key="1">
    <citation type="submission" date="2016-09" db="EMBL/GenBank/DDBJ databases">
        <title>The draft genome of Dichanthelium oligosanthes: A C3 panicoid grass species.</title>
        <authorList>
            <person name="Studer A.J."/>
            <person name="Schnable J.C."/>
            <person name="Brutnell T.P."/>
        </authorList>
    </citation>
    <scope>NUCLEOTIDE SEQUENCE [LARGE SCALE GENOMIC DNA]</scope>
    <source>
        <strain evidence="2">cv. Kellogg 1175</strain>
        <tissue evidence="1">Leaf</tissue>
    </source>
</reference>
<evidence type="ECO:0000313" key="1">
    <source>
        <dbReference type="EMBL" id="OEL24716.1"/>
    </source>
</evidence>
<accession>A0A1E5VHW7</accession>
<feature type="non-terminal residue" evidence="1">
    <location>
        <position position="1"/>
    </location>
</feature>
<name>A0A1E5VHW7_9POAL</name>
<dbReference type="EMBL" id="LWDX02039076">
    <property type="protein sequence ID" value="OEL24716.1"/>
    <property type="molecule type" value="Genomic_DNA"/>
</dbReference>
<evidence type="ECO:0000313" key="2">
    <source>
        <dbReference type="Proteomes" id="UP000095767"/>
    </source>
</evidence>
<proteinExistence type="predicted"/>
<keyword evidence="2" id="KW-1185">Reference proteome</keyword>
<sequence length="82" mass="9321">WRGRAKLEACQSAIAVLQTIIAMKPEAMISVTLLWVWWGERNSIREGGQGKPTETLLAYIIRNTTTDYAHVFLKTKEMLGTR</sequence>
<dbReference type="AlphaFoldDB" id="A0A1E5VHW7"/>
<comment type="caution">
    <text evidence="1">The sequence shown here is derived from an EMBL/GenBank/DDBJ whole genome shotgun (WGS) entry which is preliminary data.</text>
</comment>
<dbReference type="Proteomes" id="UP000095767">
    <property type="component" value="Unassembled WGS sequence"/>
</dbReference>
<organism evidence="1 2">
    <name type="scientific">Dichanthelium oligosanthes</name>
    <dbReference type="NCBI Taxonomy" id="888268"/>
    <lineage>
        <taxon>Eukaryota</taxon>
        <taxon>Viridiplantae</taxon>
        <taxon>Streptophyta</taxon>
        <taxon>Embryophyta</taxon>
        <taxon>Tracheophyta</taxon>
        <taxon>Spermatophyta</taxon>
        <taxon>Magnoliopsida</taxon>
        <taxon>Liliopsida</taxon>
        <taxon>Poales</taxon>
        <taxon>Poaceae</taxon>
        <taxon>PACMAD clade</taxon>
        <taxon>Panicoideae</taxon>
        <taxon>Panicodae</taxon>
        <taxon>Paniceae</taxon>
        <taxon>Dichantheliinae</taxon>
        <taxon>Dichanthelium</taxon>
    </lineage>
</organism>
<protein>
    <submittedName>
        <fullName evidence="1">Uncharacterized protein</fullName>
    </submittedName>
</protein>